<protein>
    <submittedName>
        <fullName evidence="3">Ig-like domain (Group 2)</fullName>
    </submittedName>
</protein>
<proteinExistence type="predicted"/>
<feature type="domain" description="BIG2" evidence="2">
    <location>
        <begin position="147"/>
        <end position="193"/>
    </location>
</feature>
<evidence type="ECO:0000259" key="2">
    <source>
        <dbReference type="Pfam" id="PF02368"/>
    </source>
</evidence>
<evidence type="ECO:0000313" key="4">
    <source>
        <dbReference type="Proteomes" id="UP000199223"/>
    </source>
</evidence>
<name>A0A1H6T474_9DEIO</name>
<dbReference type="Pfam" id="PF02368">
    <property type="entry name" value="Big_2"/>
    <property type="match status" value="1"/>
</dbReference>
<dbReference type="AlphaFoldDB" id="A0A1H6T474"/>
<keyword evidence="1" id="KW-0732">Signal</keyword>
<dbReference type="OrthoDB" id="68048at2"/>
<dbReference type="InterPro" id="IPR003343">
    <property type="entry name" value="Big_2"/>
</dbReference>
<dbReference type="SUPFAM" id="SSF49373">
    <property type="entry name" value="Invasin/intimin cell-adhesion fragments"/>
    <property type="match status" value="1"/>
</dbReference>
<accession>A0A1H6T474</accession>
<reference evidence="4" key="1">
    <citation type="submission" date="2016-10" db="EMBL/GenBank/DDBJ databases">
        <authorList>
            <person name="Varghese N."/>
            <person name="Submissions S."/>
        </authorList>
    </citation>
    <scope>NUCLEOTIDE SEQUENCE [LARGE SCALE GENOMIC DNA]</scope>
    <source>
        <strain evidence="4">CGMCC 1.10218</strain>
    </source>
</reference>
<keyword evidence="4" id="KW-1185">Reference proteome</keyword>
<dbReference type="Proteomes" id="UP000199223">
    <property type="component" value="Unassembled WGS sequence"/>
</dbReference>
<dbReference type="Gene3D" id="2.60.40.1080">
    <property type="match status" value="1"/>
</dbReference>
<organism evidence="3 4">
    <name type="scientific">Deinococcus reticulitermitis</name>
    <dbReference type="NCBI Taxonomy" id="856736"/>
    <lineage>
        <taxon>Bacteria</taxon>
        <taxon>Thermotogati</taxon>
        <taxon>Deinococcota</taxon>
        <taxon>Deinococci</taxon>
        <taxon>Deinococcales</taxon>
        <taxon>Deinococcaceae</taxon>
        <taxon>Deinococcus</taxon>
    </lineage>
</organism>
<dbReference type="RefSeq" id="WP_092263020.1">
    <property type="nucleotide sequence ID" value="NZ_FNZA01000001.1"/>
</dbReference>
<sequence length="215" mass="23737">MFPLLALLALASAPQASSKPPPVACPQIGRPALDLIVKNERGQELFRGSNLDAWDNRWLKISANGNLFTVTVNRRWYQPQTVRNIKVKYDQCGPAKATRVVVRLRPLPGAPVIREFRIQHVNSDNLMVVGYWPYFQRYTTFLDAPGSVSREVIWTSSRPDVATIDAGGMLRSVCTREVGRTTITATLKASPEHTSSTVFGRGGGGMVCKRGAVDR</sequence>
<dbReference type="EMBL" id="FNZA01000001">
    <property type="protein sequence ID" value="SEI74893.1"/>
    <property type="molecule type" value="Genomic_DNA"/>
</dbReference>
<gene>
    <name evidence="3" type="ORF">SAMN04488058_101507</name>
</gene>
<dbReference type="InterPro" id="IPR008964">
    <property type="entry name" value="Invasin/intimin_cell_adhesion"/>
</dbReference>
<feature type="signal peptide" evidence="1">
    <location>
        <begin position="1"/>
        <end position="18"/>
    </location>
</feature>
<evidence type="ECO:0000313" key="3">
    <source>
        <dbReference type="EMBL" id="SEI74893.1"/>
    </source>
</evidence>
<evidence type="ECO:0000256" key="1">
    <source>
        <dbReference type="SAM" id="SignalP"/>
    </source>
</evidence>
<feature type="chain" id="PRO_5011451280" evidence="1">
    <location>
        <begin position="19"/>
        <end position="215"/>
    </location>
</feature>
<dbReference type="STRING" id="856736.SAMN04488058_101507"/>